<dbReference type="EMBL" id="JAAVNE010000021">
    <property type="protein sequence ID" value="NKC32027.1"/>
    <property type="molecule type" value="Genomic_DNA"/>
</dbReference>
<sequence length="341" mass="34474">MHDAPSQAGSLSALPGQASALRFAAFGGPDQLRCETLPLPPLAAEEALVAVRAASVNPSDVKNLAGRMRQTVPPRTPGRDFAGMVVAGPAEWLGVEVWGTGGDIGFTRDGSHAEYLRLPIAALARKPANLSFAQAGAVGVNYVTALIGLDYAALKAGETLLVLGATGGVGGAACGIGAARGARVIAACRGQAPADSAARAATAAFLDLAAPDLAGQIADATGGRGIDVVYDCVGKPPLTEAALAALGFGGRLVVIAGTPGEQLKFELIPFYRRECRLLGVDSLKRSASACAPMMETLRPGFESGAFPPPAIAEAHPLAQGAAAYDAVARGTRGRVVLTMGD</sequence>
<organism evidence="3 4">
    <name type="scientific">Falsiroseomonas selenitidurans</name>
    <dbReference type="NCBI Taxonomy" id="2716335"/>
    <lineage>
        <taxon>Bacteria</taxon>
        <taxon>Pseudomonadati</taxon>
        <taxon>Pseudomonadota</taxon>
        <taxon>Alphaproteobacteria</taxon>
        <taxon>Acetobacterales</taxon>
        <taxon>Roseomonadaceae</taxon>
        <taxon>Falsiroseomonas</taxon>
    </lineage>
</organism>
<dbReference type="PANTHER" id="PTHR44154:SF1">
    <property type="entry name" value="QUINONE OXIDOREDUCTASE"/>
    <property type="match status" value="1"/>
</dbReference>
<keyword evidence="1" id="KW-0521">NADP</keyword>
<dbReference type="Proteomes" id="UP000787635">
    <property type="component" value="Unassembled WGS sequence"/>
</dbReference>
<dbReference type="InterPro" id="IPR011032">
    <property type="entry name" value="GroES-like_sf"/>
</dbReference>
<evidence type="ECO:0000313" key="4">
    <source>
        <dbReference type="Proteomes" id="UP000787635"/>
    </source>
</evidence>
<dbReference type="PANTHER" id="PTHR44154">
    <property type="entry name" value="QUINONE OXIDOREDUCTASE"/>
    <property type="match status" value="1"/>
</dbReference>
<dbReference type="InterPro" id="IPR013154">
    <property type="entry name" value="ADH-like_N"/>
</dbReference>
<dbReference type="SUPFAM" id="SSF50129">
    <property type="entry name" value="GroES-like"/>
    <property type="match status" value="1"/>
</dbReference>
<dbReference type="InterPro" id="IPR036291">
    <property type="entry name" value="NAD(P)-bd_dom_sf"/>
</dbReference>
<evidence type="ECO:0000259" key="2">
    <source>
        <dbReference type="SMART" id="SM00829"/>
    </source>
</evidence>
<keyword evidence="4" id="KW-1185">Reference proteome</keyword>
<reference evidence="3 4" key="1">
    <citation type="submission" date="2020-03" db="EMBL/GenBank/DDBJ databases">
        <title>Roseomonas selenitidurans sp. nov. isolated from urban soil.</title>
        <authorList>
            <person name="Liu H."/>
        </authorList>
    </citation>
    <scope>NUCLEOTIDE SEQUENCE [LARGE SCALE GENOMIC DNA]</scope>
    <source>
        <strain evidence="3 4">BU-1</strain>
    </source>
</reference>
<dbReference type="Gene3D" id="3.40.50.720">
    <property type="entry name" value="NAD(P)-binding Rossmann-like Domain"/>
    <property type="match status" value="1"/>
</dbReference>
<dbReference type="SUPFAM" id="SSF51735">
    <property type="entry name" value="NAD(P)-binding Rossmann-fold domains"/>
    <property type="match status" value="1"/>
</dbReference>
<gene>
    <name evidence="3" type="ORF">HEQ75_14270</name>
</gene>
<feature type="domain" description="Enoyl reductase (ER)" evidence="2">
    <location>
        <begin position="27"/>
        <end position="337"/>
    </location>
</feature>
<evidence type="ECO:0000313" key="3">
    <source>
        <dbReference type="EMBL" id="NKC32027.1"/>
    </source>
</evidence>
<proteinExistence type="predicted"/>
<protein>
    <submittedName>
        <fullName evidence="3">Zinc-binding alcohol dehydrogenase family protein</fullName>
    </submittedName>
</protein>
<dbReference type="InterPro" id="IPR020843">
    <property type="entry name" value="ER"/>
</dbReference>
<accession>A0ABX1E4B6</accession>
<dbReference type="InterPro" id="IPR013149">
    <property type="entry name" value="ADH-like_C"/>
</dbReference>
<dbReference type="Pfam" id="PF00107">
    <property type="entry name" value="ADH_zinc_N"/>
    <property type="match status" value="1"/>
</dbReference>
<evidence type="ECO:0000256" key="1">
    <source>
        <dbReference type="ARBA" id="ARBA00022857"/>
    </source>
</evidence>
<name>A0ABX1E4B6_9PROT</name>
<comment type="caution">
    <text evidence="3">The sequence shown here is derived from an EMBL/GenBank/DDBJ whole genome shotgun (WGS) entry which is preliminary data.</text>
</comment>
<dbReference type="InterPro" id="IPR051603">
    <property type="entry name" value="Zinc-ADH_QOR/CCCR"/>
</dbReference>
<dbReference type="Gene3D" id="3.90.180.10">
    <property type="entry name" value="Medium-chain alcohol dehydrogenases, catalytic domain"/>
    <property type="match status" value="1"/>
</dbReference>
<dbReference type="Pfam" id="PF08240">
    <property type="entry name" value="ADH_N"/>
    <property type="match status" value="1"/>
</dbReference>
<dbReference type="SMART" id="SM00829">
    <property type="entry name" value="PKS_ER"/>
    <property type="match status" value="1"/>
</dbReference>
<dbReference type="RefSeq" id="WP_168031667.1">
    <property type="nucleotide sequence ID" value="NZ_JAAVNE010000021.1"/>
</dbReference>